<keyword evidence="16" id="KW-1185">Reference proteome</keyword>
<dbReference type="OrthoDB" id="9808024at2"/>
<feature type="binding site" evidence="11">
    <location>
        <position position="73"/>
    </location>
    <ligand>
        <name>pyridoxal 5'-phosphate</name>
        <dbReference type="ChEBI" id="CHEBI:597326"/>
    </ligand>
</feature>
<evidence type="ECO:0000256" key="1">
    <source>
        <dbReference type="ARBA" id="ARBA00001933"/>
    </source>
</evidence>
<dbReference type="FunFam" id="3.40.50.1100:FF:000118">
    <property type="entry name" value="Related to CYS4-cystathionine beta-synthase"/>
    <property type="match status" value="1"/>
</dbReference>
<dbReference type="Pfam" id="PF00291">
    <property type="entry name" value="PALP"/>
    <property type="match status" value="1"/>
</dbReference>
<dbReference type="InterPro" id="IPR005856">
    <property type="entry name" value="Cys_synth"/>
</dbReference>
<dbReference type="SUPFAM" id="SSF53686">
    <property type="entry name" value="Tryptophan synthase beta subunit-like PLP-dependent enzymes"/>
    <property type="match status" value="1"/>
</dbReference>
<feature type="binding site" evidence="11">
    <location>
        <position position="265"/>
    </location>
    <ligand>
        <name>pyridoxal 5'-phosphate</name>
        <dbReference type="ChEBI" id="CHEBI:597326"/>
    </ligand>
</feature>
<comment type="similarity">
    <text evidence="3 13">Belongs to the cysteine synthase/cystathionine beta-synthase family.</text>
</comment>
<name>A0A9X2MKJ1_9FIRM</name>
<evidence type="ECO:0000256" key="9">
    <source>
        <dbReference type="ARBA" id="ARBA00023192"/>
    </source>
</evidence>
<dbReference type="GO" id="GO:0004124">
    <property type="term" value="F:cysteine synthase activity"/>
    <property type="evidence" value="ECO:0007669"/>
    <property type="project" value="UniProtKB-UniRule"/>
</dbReference>
<evidence type="ECO:0000259" key="14">
    <source>
        <dbReference type="Pfam" id="PF00291"/>
    </source>
</evidence>
<sequence length="304" mass="32821">MIANNIIDLIGETPILKMNNIVEKDWSDVYLKLEYFNPAGSVKDRPALYMIEEAEKKGKLKKGSVIIEPTSGNTGIGLAMVGAAKGYKVILVMPDTMSVERRSLLKAYGAEVILTPGEKGMQGSIDKAEELVRNNENYFLPYQFKNPDNPKAHEETTALEILKQMNGDIDVFIAGIGTGGTITGVGKVLKKEIPNVKIIGVEPASSPLLSGGDAGPHKIQGIGANFIPEILDLDLLDGVEKIKDEDAIEMTRRLARKEGVLLGISSGAAAFAALKWAKKLGEGKRIVAIAPDSGERYLSTKIFE</sequence>
<feature type="domain" description="Tryptophan synthase beta chain-like PALP" evidence="14">
    <location>
        <begin position="8"/>
        <end position="292"/>
    </location>
</feature>
<reference evidence="15" key="1">
    <citation type="submission" date="2022-07" db="EMBL/GenBank/DDBJ databases">
        <title>Enhanced cultured diversity of the mouse gut microbiota enables custom-made synthetic communities.</title>
        <authorList>
            <person name="Afrizal A."/>
        </authorList>
    </citation>
    <scope>NUCLEOTIDE SEQUENCE</scope>
    <source>
        <strain evidence="15">DSM 29482</strain>
    </source>
</reference>
<comment type="pathway">
    <text evidence="2">Amino-acid biosynthesis; L-cysteine biosynthesis; L-cysteine from L-serine: step 2/2.</text>
</comment>
<evidence type="ECO:0000256" key="7">
    <source>
        <dbReference type="ARBA" id="ARBA00022679"/>
    </source>
</evidence>
<evidence type="ECO:0000256" key="8">
    <source>
        <dbReference type="ARBA" id="ARBA00022898"/>
    </source>
</evidence>
<evidence type="ECO:0000256" key="13">
    <source>
        <dbReference type="RuleBase" id="RU003985"/>
    </source>
</evidence>
<keyword evidence="9 13" id="KW-0198">Cysteine biosynthesis</keyword>
<keyword evidence="6 13" id="KW-0028">Amino-acid biosynthesis</keyword>
<dbReference type="CDD" id="cd01561">
    <property type="entry name" value="CBS_like"/>
    <property type="match status" value="1"/>
</dbReference>
<evidence type="ECO:0000256" key="5">
    <source>
        <dbReference type="ARBA" id="ARBA00019371"/>
    </source>
</evidence>
<dbReference type="GO" id="GO:0006535">
    <property type="term" value="P:cysteine biosynthetic process from serine"/>
    <property type="evidence" value="ECO:0007669"/>
    <property type="project" value="UniProtKB-UniRule"/>
</dbReference>
<dbReference type="InterPro" id="IPR005859">
    <property type="entry name" value="CysK"/>
</dbReference>
<organism evidence="15 16">
    <name type="scientific">Anaerosalibacter massiliensis</name>
    <dbReference type="NCBI Taxonomy" id="1347392"/>
    <lineage>
        <taxon>Bacteria</taxon>
        <taxon>Bacillati</taxon>
        <taxon>Bacillota</taxon>
        <taxon>Tissierellia</taxon>
        <taxon>Tissierellales</taxon>
        <taxon>Sporanaerobacteraceae</taxon>
        <taxon>Anaerosalibacter</taxon>
    </lineage>
</organism>
<dbReference type="PANTHER" id="PTHR10314">
    <property type="entry name" value="CYSTATHIONINE BETA-SYNTHASE"/>
    <property type="match status" value="1"/>
</dbReference>
<comment type="catalytic activity">
    <reaction evidence="10 13">
        <text>O-acetyl-L-serine + hydrogen sulfide = L-cysteine + acetate</text>
        <dbReference type="Rhea" id="RHEA:14829"/>
        <dbReference type="ChEBI" id="CHEBI:29919"/>
        <dbReference type="ChEBI" id="CHEBI:30089"/>
        <dbReference type="ChEBI" id="CHEBI:35235"/>
        <dbReference type="ChEBI" id="CHEBI:58340"/>
        <dbReference type="EC" id="2.5.1.47"/>
    </reaction>
</comment>
<keyword evidence="8 11" id="KW-0663">Pyridoxal phosphate</keyword>
<dbReference type="InterPro" id="IPR050214">
    <property type="entry name" value="Cys_Synth/Cystath_Beta-Synth"/>
</dbReference>
<evidence type="ECO:0000256" key="11">
    <source>
        <dbReference type="PIRSR" id="PIRSR605856-50"/>
    </source>
</evidence>
<dbReference type="InterPro" id="IPR001216">
    <property type="entry name" value="P-phosphate_BS"/>
</dbReference>
<evidence type="ECO:0000256" key="2">
    <source>
        <dbReference type="ARBA" id="ARBA00004962"/>
    </source>
</evidence>
<keyword evidence="7 13" id="KW-0808">Transferase</keyword>
<evidence type="ECO:0000256" key="10">
    <source>
        <dbReference type="ARBA" id="ARBA00047931"/>
    </source>
</evidence>
<dbReference type="RefSeq" id="WP_042681378.1">
    <property type="nucleotide sequence ID" value="NZ_CABKTM010000043.1"/>
</dbReference>
<dbReference type="Proteomes" id="UP001142078">
    <property type="component" value="Unassembled WGS sequence"/>
</dbReference>
<evidence type="ECO:0000313" key="15">
    <source>
        <dbReference type="EMBL" id="MCR2042951.1"/>
    </source>
</evidence>
<feature type="binding site" evidence="11">
    <location>
        <begin position="177"/>
        <end position="181"/>
    </location>
    <ligand>
        <name>pyridoxal 5'-phosphate</name>
        <dbReference type="ChEBI" id="CHEBI:597326"/>
    </ligand>
</feature>
<evidence type="ECO:0000256" key="12">
    <source>
        <dbReference type="PIRSR" id="PIRSR605856-51"/>
    </source>
</evidence>
<proteinExistence type="inferred from homology"/>
<dbReference type="FunFam" id="3.40.50.1100:FF:000003">
    <property type="entry name" value="Cystathionine beta-synthase"/>
    <property type="match status" value="1"/>
</dbReference>
<evidence type="ECO:0000256" key="6">
    <source>
        <dbReference type="ARBA" id="ARBA00022605"/>
    </source>
</evidence>
<evidence type="ECO:0000256" key="3">
    <source>
        <dbReference type="ARBA" id="ARBA00007103"/>
    </source>
</evidence>
<dbReference type="AlphaFoldDB" id="A0A9X2MKJ1"/>
<dbReference type="InterPro" id="IPR001926">
    <property type="entry name" value="TrpB-like_PALP"/>
</dbReference>
<gene>
    <name evidence="15" type="primary">cysK</name>
    <name evidence="15" type="ORF">NSA23_02350</name>
</gene>
<dbReference type="InterPro" id="IPR036052">
    <property type="entry name" value="TrpB-like_PALP_sf"/>
</dbReference>
<dbReference type="Gene3D" id="3.40.50.1100">
    <property type="match status" value="2"/>
</dbReference>
<comment type="caution">
    <text evidence="15">The sequence shown here is derived from an EMBL/GenBank/DDBJ whole genome shotgun (WGS) entry which is preliminary data.</text>
</comment>
<feature type="modified residue" description="N6-(pyridoxal phosphate)lysine" evidence="12">
    <location>
        <position position="43"/>
    </location>
</feature>
<dbReference type="NCBIfam" id="TIGR01139">
    <property type="entry name" value="cysK"/>
    <property type="match status" value="1"/>
</dbReference>
<accession>A0A9X2MKJ1</accession>
<protein>
    <recommendedName>
        <fullName evidence="5 13">Cysteine synthase</fullName>
        <ecNumber evidence="4 13">2.5.1.47</ecNumber>
    </recommendedName>
</protein>
<comment type="cofactor">
    <cofactor evidence="1 11 13">
        <name>pyridoxal 5'-phosphate</name>
        <dbReference type="ChEBI" id="CHEBI:597326"/>
    </cofactor>
</comment>
<evidence type="ECO:0000256" key="4">
    <source>
        <dbReference type="ARBA" id="ARBA00012681"/>
    </source>
</evidence>
<evidence type="ECO:0000313" key="16">
    <source>
        <dbReference type="Proteomes" id="UP001142078"/>
    </source>
</evidence>
<dbReference type="NCBIfam" id="TIGR01136">
    <property type="entry name" value="cysKM"/>
    <property type="match status" value="1"/>
</dbReference>
<dbReference type="EC" id="2.5.1.47" evidence="4 13"/>
<dbReference type="PROSITE" id="PS00901">
    <property type="entry name" value="CYS_SYNTHASE"/>
    <property type="match status" value="1"/>
</dbReference>
<dbReference type="EMBL" id="JANJZL010000001">
    <property type="protein sequence ID" value="MCR2042951.1"/>
    <property type="molecule type" value="Genomic_DNA"/>
</dbReference>